<comment type="caution">
    <text evidence="1">The sequence shown here is derived from an EMBL/GenBank/DDBJ whole genome shotgun (WGS) entry which is preliminary data.</text>
</comment>
<dbReference type="OrthoDB" id="9765386at2"/>
<sequence length="373" mass="40866">MSFFVKSNAASGTDDPFTEALVSMSSDDPYTFVSASVLRNSDIFAAVNIIASDIASNPILCDTPIFNTMVNDTPNSIMDGYHFKYALAVNMLLNGNSFAEIRGHDLFFIPNNQMTVEQDDVSGRLTYTYSPDGRTKRQIAPDSILHFKYFTKDGVSGISPLYALKDERQIQSAGNKLLTGFFSQGIHGTTLVKVHKTELGKDAKENIRKALDEATTGDNALHSMVLDDSMDISNLSLNTDVLKLVNSNDWTTRQIAKAFGLPPERLGVENAHSNSEQSNIQYLQGTLQHYFDSFTSELSFKLGHSFSFNTDKLLSLDPKDQQALAVGSFTGGIAMRNEARAKIGLPPTDDGNVFLNLDKNGAENSETGQTINN</sequence>
<dbReference type="STRING" id="1423777.FD46_GL000598"/>
<dbReference type="InterPro" id="IPR006427">
    <property type="entry name" value="Portal_HK97"/>
</dbReference>
<name>A0A0R1MCJ5_9LACO</name>
<dbReference type="RefSeq" id="WP_057895567.1">
    <property type="nucleotide sequence ID" value="NZ_AZEH01000020.1"/>
</dbReference>
<accession>A0A0R1MCJ5</accession>
<gene>
    <name evidence="1" type="ORF">FD46_GL000598</name>
</gene>
<dbReference type="NCBIfam" id="TIGR01537">
    <property type="entry name" value="portal_HK97"/>
    <property type="match status" value="1"/>
</dbReference>
<keyword evidence="2" id="KW-1185">Reference proteome</keyword>
<dbReference type="EMBL" id="AZEH01000020">
    <property type="protein sequence ID" value="KRL05840.1"/>
    <property type="molecule type" value="Genomic_DNA"/>
</dbReference>
<dbReference type="Proteomes" id="UP000051686">
    <property type="component" value="Unassembled WGS sequence"/>
</dbReference>
<protein>
    <submittedName>
        <fullName evidence="1">Prophage p2b protein 17, portal protein</fullName>
    </submittedName>
</protein>
<dbReference type="InterPro" id="IPR006944">
    <property type="entry name" value="Phage/GTA_portal"/>
</dbReference>
<evidence type="ECO:0000313" key="1">
    <source>
        <dbReference type="EMBL" id="KRL05840.1"/>
    </source>
</evidence>
<reference evidence="1 2" key="1">
    <citation type="journal article" date="2015" name="Genome Announc.">
        <title>Expanding the biotechnology potential of lactobacilli through comparative genomics of 213 strains and associated genera.</title>
        <authorList>
            <person name="Sun Z."/>
            <person name="Harris H.M."/>
            <person name="McCann A."/>
            <person name="Guo C."/>
            <person name="Argimon S."/>
            <person name="Zhang W."/>
            <person name="Yang X."/>
            <person name="Jeffery I.B."/>
            <person name="Cooney J.C."/>
            <person name="Kagawa T.F."/>
            <person name="Liu W."/>
            <person name="Song Y."/>
            <person name="Salvetti E."/>
            <person name="Wrobel A."/>
            <person name="Rasinkangas P."/>
            <person name="Parkhill J."/>
            <person name="Rea M.C."/>
            <person name="O'Sullivan O."/>
            <person name="Ritari J."/>
            <person name="Douillard F.P."/>
            <person name="Paul Ross R."/>
            <person name="Yang R."/>
            <person name="Briner A.E."/>
            <person name="Felis G.E."/>
            <person name="de Vos W.M."/>
            <person name="Barrangou R."/>
            <person name="Klaenhammer T.R."/>
            <person name="Caufield P.W."/>
            <person name="Cui Y."/>
            <person name="Zhang H."/>
            <person name="O'Toole P.W."/>
        </authorList>
    </citation>
    <scope>NUCLEOTIDE SEQUENCE [LARGE SCALE GENOMIC DNA]</scope>
    <source>
        <strain evidence="1 2">DSM 19972</strain>
    </source>
</reference>
<dbReference type="PATRIC" id="fig|1423777.3.peg.617"/>
<dbReference type="AlphaFoldDB" id="A0A0R1MCJ5"/>
<dbReference type="Pfam" id="PF04860">
    <property type="entry name" value="Phage_portal"/>
    <property type="match status" value="1"/>
</dbReference>
<proteinExistence type="predicted"/>
<evidence type="ECO:0000313" key="2">
    <source>
        <dbReference type="Proteomes" id="UP000051686"/>
    </source>
</evidence>
<organism evidence="1 2">
    <name type="scientific">Liquorilactobacillus oeni DSM 19972</name>
    <dbReference type="NCBI Taxonomy" id="1423777"/>
    <lineage>
        <taxon>Bacteria</taxon>
        <taxon>Bacillati</taxon>
        <taxon>Bacillota</taxon>
        <taxon>Bacilli</taxon>
        <taxon>Lactobacillales</taxon>
        <taxon>Lactobacillaceae</taxon>
        <taxon>Liquorilactobacillus</taxon>
    </lineage>
</organism>